<comment type="caution">
    <text evidence="3">The sequence shown here is derived from an EMBL/GenBank/DDBJ whole genome shotgun (WGS) entry which is preliminary data.</text>
</comment>
<dbReference type="Proteomes" id="UP000264310">
    <property type="component" value="Unassembled WGS sequence"/>
</dbReference>
<reference evidence="3 4" key="1">
    <citation type="submission" date="2018-08" db="EMBL/GenBank/DDBJ databases">
        <title>Fulvimarina sp. 85, whole genome shotgun sequence.</title>
        <authorList>
            <person name="Tuo L."/>
        </authorList>
    </citation>
    <scope>NUCLEOTIDE SEQUENCE [LARGE SCALE GENOMIC DNA]</scope>
    <source>
        <strain evidence="3 4">85</strain>
    </source>
</reference>
<dbReference type="Pfam" id="PF03432">
    <property type="entry name" value="Relaxase"/>
    <property type="match status" value="1"/>
</dbReference>
<protein>
    <recommendedName>
        <fullName evidence="2">MobA/VirD2-like nuclease domain-containing protein</fullName>
    </recommendedName>
</protein>
<dbReference type="OrthoDB" id="98563at2"/>
<evidence type="ECO:0000313" key="4">
    <source>
        <dbReference type="Proteomes" id="UP000264310"/>
    </source>
</evidence>
<evidence type="ECO:0000256" key="1">
    <source>
        <dbReference type="SAM" id="MobiDB-lite"/>
    </source>
</evidence>
<evidence type="ECO:0000313" key="3">
    <source>
        <dbReference type="EMBL" id="RFC61896.1"/>
    </source>
</evidence>
<name>A0A371WY87_9HYPH</name>
<sequence>MSGAISARTKGRSASSGSPSSASAVAAVTGTLFEEGWGRTHGAGYHARRQQQMTRAASGHFPAIFKPVRNGGCRTRSALVAQLTYLTTKSTHIIDSRSVYDGKSELDADQITKVADRFSGAWNEGFSPKLGHTTHMIMAFPIGTKGEDVRTIASQLGERFFGQEGRRFDYLIAVHEDRAHPHAHIILNRRSPDGEFFYLQRDHHFNYDAFREGMVEEAEKVGVRLEATRRIDRGVHSYKPTVREVYQAKEEGRAPVERQRTGGDAERAREEIGLVARLYRSLSNEATHENRTHVGEALGRAAELLSRGQPLQPDGAITMSETHSLEELSSRFADQAIRAEAMAETMEPAKRAAFERELSDIYAGIAHMQPIGAQSHRLNEVPSDAGVYSETNIERDALARLSATDVRQRVETSLEGTGIDADRVIARIETGANSAALERQWLADDLRAIAKNDRLDLERQDHRDIATERLNDLHVELSEALHRAGILRNDGASEAAAVTDANLVANEPTSPVEEARTYVEETDAVLRDMLSAMRANSAMDSFDREADGTRFREAVEEHLDEEQIANLKQGDDSALADLADDRLDRLYLAKAYLQSDAATANGGAAQDVMREIAETEVDRVRERHGETHNEPGTRHG</sequence>
<dbReference type="InterPro" id="IPR005094">
    <property type="entry name" value="Endonuclease_MobA/VirD2"/>
</dbReference>
<evidence type="ECO:0000259" key="2">
    <source>
        <dbReference type="Pfam" id="PF03432"/>
    </source>
</evidence>
<feature type="domain" description="MobA/VirD2-like nuclease" evidence="2">
    <location>
        <begin position="129"/>
        <end position="204"/>
    </location>
</feature>
<dbReference type="EMBL" id="QURL01000012">
    <property type="protein sequence ID" value="RFC61896.1"/>
    <property type="molecule type" value="Genomic_DNA"/>
</dbReference>
<accession>A0A371WY87</accession>
<dbReference type="AlphaFoldDB" id="A0A371WY87"/>
<organism evidence="3 4">
    <name type="scientific">Fulvimarina endophytica</name>
    <dbReference type="NCBI Taxonomy" id="2293836"/>
    <lineage>
        <taxon>Bacteria</taxon>
        <taxon>Pseudomonadati</taxon>
        <taxon>Pseudomonadota</taxon>
        <taxon>Alphaproteobacteria</taxon>
        <taxon>Hyphomicrobiales</taxon>
        <taxon>Aurantimonadaceae</taxon>
        <taxon>Fulvimarina</taxon>
    </lineage>
</organism>
<gene>
    <name evidence="3" type="ORF">DYI37_18910</name>
</gene>
<feature type="region of interest" description="Disordered" evidence="1">
    <location>
        <begin position="1"/>
        <end position="21"/>
    </location>
</feature>
<keyword evidence="4" id="KW-1185">Reference proteome</keyword>
<proteinExistence type="predicted"/>